<name>A0A9P7UEN2_9PEZI</name>
<reference evidence="2" key="1">
    <citation type="submission" date="2021-05" db="EMBL/GenBank/DDBJ databases">
        <title>Comparative genomics of three Colletotrichum scovillei strains and genetic complementation revealed genes involved fungal growth and virulence on chili pepper.</title>
        <authorList>
            <person name="Hsieh D.-K."/>
            <person name="Chuang S.-C."/>
            <person name="Chen C.-Y."/>
            <person name="Chao Y.-T."/>
            <person name="Lu M.-Y.J."/>
            <person name="Lee M.-H."/>
            <person name="Shih M.-C."/>
        </authorList>
    </citation>
    <scope>NUCLEOTIDE SEQUENCE</scope>
    <source>
        <strain evidence="2">Coll-153</strain>
    </source>
</reference>
<evidence type="ECO:0000313" key="3">
    <source>
        <dbReference type="Proteomes" id="UP000699042"/>
    </source>
</evidence>
<keyword evidence="3" id="KW-1185">Reference proteome</keyword>
<dbReference type="AlphaFoldDB" id="A0A9P7UEN2"/>
<evidence type="ECO:0000313" key="2">
    <source>
        <dbReference type="EMBL" id="KAG7049802.1"/>
    </source>
</evidence>
<feature type="coiled-coil region" evidence="1">
    <location>
        <begin position="76"/>
        <end position="110"/>
    </location>
</feature>
<organism evidence="2 3">
    <name type="scientific">Colletotrichum scovillei</name>
    <dbReference type="NCBI Taxonomy" id="1209932"/>
    <lineage>
        <taxon>Eukaryota</taxon>
        <taxon>Fungi</taxon>
        <taxon>Dikarya</taxon>
        <taxon>Ascomycota</taxon>
        <taxon>Pezizomycotina</taxon>
        <taxon>Sordariomycetes</taxon>
        <taxon>Hypocreomycetidae</taxon>
        <taxon>Glomerellales</taxon>
        <taxon>Glomerellaceae</taxon>
        <taxon>Colletotrichum</taxon>
        <taxon>Colletotrichum acutatum species complex</taxon>
    </lineage>
</organism>
<comment type="caution">
    <text evidence="2">The sequence shown here is derived from an EMBL/GenBank/DDBJ whole genome shotgun (WGS) entry which is preliminary data.</text>
</comment>
<sequence length="124" mass="14044">MSQNSNIAVKSDSEDDFVVVDDNHTISLEKLKKEHQQVVKELNDRHVGELAILRDSCHRRSQNAIALANSSVEQYKVSAQRRKEHYESEIEDLQNELAAEKAKVAHLLALVPPHLRGRMPGPSR</sequence>
<protein>
    <submittedName>
        <fullName evidence="2">Uncharacterized protein</fullName>
    </submittedName>
</protein>
<gene>
    <name evidence="2" type="ORF">JMJ77_012560</name>
</gene>
<dbReference type="EMBL" id="JAESDN010000005">
    <property type="protein sequence ID" value="KAG7049802.1"/>
    <property type="molecule type" value="Genomic_DNA"/>
</dbReference>
<accession>A0A9P7UEN2</accession>
<keyword evidence="1" id="KW-0175">Coiled coil</keyword>
<evidence type="ECO:0000256" key="1">
    <source>
        <dbReference type="SAM" id="Coils"/>
    </source>
</evidence>
<proteinExistence type="predicted"/>
<dbReference type="Proteomes" id="UP000699042">
    <property type="component" value="Unassembled WGS sequence"/>
</dbReference>
<dbReference type="OrthoDB" id="4837911at2759"/>